<dbReference type="InterPro" id="IPR016053">
    <property type="entry name" value="Haem_Oase-like"/>
</dbReference>
<evidence type="ECO:0000313" key="2">
    <source>
        <dbReference type="Proteomes" id="UP000753802"/>
    </source>
</evidence>
<dbReference type="Gene3D" id="1.20.910.10">
    <property type="entry name" value="Heme oxygenase-like"/>
    <property type="match status" value="1"/>
</dbReference>
<sequence length="197" mass="22652">MTNPFIEELLERTADWRARFGQNILSVHLMGKDVTEDYYKKYLSALYGFIAGFENYIFPELKDLVPDLQERKKTSAIENDLQKLKVDTTSFEVLPEAYFRSMYPDAYAALGALYVLESSTLGGHLVQEHLKAALGEKTADKISYFVMHGDRSDAMWQRFLKNFAAIAENNDKKEIIIDGALRTYRLLDQLMTDESLK</sequence>
<dbReference type="InterPro" id="IPR016084">
    <property type="entry name" value="Haem_Oase-like_multi-hlx"/>
</dbReference>
<dbReference type="SUPFAM" id="SSF48613">
    <property type="entry name" value="Heme oxygenase-like"/>
    <property type="match status" value="1"/>
</dbReference>
<protein>
    <submittedName>
        <fullName evidence="1">Biliverdin-producing heme oxygenase</fullName>
    </submittedName>
</protein>
<dbReference type="EMBL" id="JAACJS010000002">
    <property type="protein sequence ID" value="NCI48917.1"/>
    <property type="molecule type" value="Genomic_DNA"/>
</dbReference>
<accession>A0ABW9ZP99</accession>
<proteinExistence type="predicted"/>
<dbReference type="CDD" id="cd19166">
    <property type="entry name" value="HemeO-bac"/>
    <property type="match status" value="1"/>
</dbReference>
<reference evidence="1 2" key="1">
    <citation type="submission" date="2020-01" db="EMBL/GenBank/DDBJ databases">
        <title>Genome analysis.</title>
        <authorList>
            <person name="Wu S."/>
            <person name="Wang G."/>
        </authorList>
    </citation>
    <scope>NUCLEOTIDE SEQUENCE [LARGE SCALE GENOMIC DNA]</scope>
    <source>
        <strain evidence="1 2">SYL130</strain>
    </source>
</reference>
<name>A0ABW9ZP99_9BACT</name>
<dbReference type="Proteomes" id="UP000753802">
    <property type="component" value="Unassembled WGS sequence"/>
</dbReference>
<keyword evidence="2" id="KW-1185">Reference proteome</keyword>
<comment type="caution">
    <text evidence="1">The sequence shown here is derived from an EMBL/GenBank/DDBJ whole genome shotgun (WGS) entry which is preliminary data.</text>
</comment>
<evidence type="ECO:0000313" key="1">
    <source>
        <dbReference type="EMBL" id="NCI48917.1"/>
    </source>
</evidence>
<gene>
    <name evidence="1" type="ORF">GWC95_03215</name>
</gene>
<dbReference type="Pfam" id="PF01126">
    <property type="entry name" value="Heme_oxygenase"/>
    <property type="match status" value="1"/>
</dbReference>
<organism evidence="1 2">
    <name type="scientific">Sediminibacterium roseum</name>
    <dbReference type="NCBI Taxonomy" id="1978412"/>
    <lineage>
        <taxon>Bacteria</taxon>
        <taxon>Pseudomonadati</taxon>
        <taxon>Bacteroidota</taxon>
        <taxon>Chitinophagia</taxon>
        <taxon>Chitinophagales</taxon>
        <taxon>Chitinophagaceae</taxon>
        <taxon>Sediminibacterium</taxon>
    </lineage>
</organism>
<dbReference type="RefSeq" id="WP_161817225.1">
    <property type="nucleotide sequence ID" value="NZ_JAACJS010000002.1"/>
</dbReference>